<dbReference type="EMBL" id="JBICCN010000395">
    <property type="protein sequence ID" value="KAL3071284.1"/>
    <property type="molecule type" value="Genomic_DNA"/>
</dbReference>
<accession>A0ABD2HSI8</accession>
<evidence type="ECO:0000313" key="3">
    <source>
        <dbReference type="EMBL" id="KAL3071284.1"/>
    </source>
</evidence>
<feature type="compositionally biased region" description="Basic and acidic residues" evidence="1">
    <location>
        <begin position="86"/>
        <end position="102"/>
    </location>
</feature>
<dbReference type="Pfam" id="PF00622">
    <property type="entry name" value="SPRY"/>
    <property type="match status" value="1"/>
</dbReference>
<dbReference type="SUPFAM" id="SSF49899">
    <property type="entry name" value="Concanavalin A-like lectins/glucanases"/>
    <property type="match status" value="1"/>
</dbReference>
<dbReference type="CDD" id="cd12885">
    <property type="entry name" value="SPRY_RanBP_like"/>
    <property type="match status" value="1"/>
</dbReference>
<evidence type="ECO:0000313" key="4">
    <source>
        <dbReference type="Proteomes" id="UP001620645"/>
    </source>
</evidence>
<dbReference type="InterPro" id="IPR044736">
    <property type="entry name" value="Gid1/RanBPM/SPLA_SPRY"/>
</dbReference>
<dbReference type="Gene3D" id="2.60.120.920">
    <property type="match status" value="1"/>
</dbReference>
<feature type="domain" description="B30.2/SPRY" evidence="2">
    <location>
        <begin position="150"/>
        <end position="347"/>
    </location>
</feature>
<keyword evidence="4" id="KW-1185">Reference proteome</keyword>
<name>A0ABD2HSI8_HETSC</name>
<dbReference type="InterPro" id="IPR003877">
    <property type="entry name" value="SPRY_dom"/>
</dbReference>
<organism evidence="3 4">
    <name type="scientific">Heterodera schachtii</name>
    <name type="common">Sugarbeet cyst nematode worm</name>
    <name type="synonym">Tylenchus schachtii</name>
    <dbReference type="NCBI Taxonomy" id="97005"/>
    <lineage>
        <taxon>Eukaryota</taxon>
        <taxon>Metazoa</taxon>
        <taxon>Ecdysozoa</taxon>
        <taxon>Nematoda</taxon>
        <taxon>Chromadorea</taxon>
        <taxon>Rhabditida</taxon>
        <taxon>Tylenchina</taxon>
        <taxon>Tylenchomorpha</taxon>
        <taxon>Tylenchoidea</taxon>
        <taxon>Heteroderidae</taxon>
        <taxon>Heteroderinae</taxon>
        <taxon>Heterodera</taxon>
    </lineage>
</organism>
<dbReference type="PROSITE" id="PS50188">
    <property type="entry name" value="B302_SPRY"/>
    <property type="match status" value="1"/>
</dbReference>
<evidence type="ECO:0000256" key="1">
    <source>
        <dbReference type="SAM" id="MobiDB-lite"/>
    </source>
</evidence>
<protein>
    <recommendedName>
        <fullName evidence="2">B30.2/SPRY domain-containing protein</fullName>
    </recommendedName>
</protein>
<comment type="caution">
    <text evidence="3">The sequence shown here is derived from an EMBL/GenBank/DDBJ whole genome shotgun (WGS) entry which is preliminary data.</text>
</comment>
<dbReference type="AlphaFoldDB" id="A0ABD2HSI8"/>
<dbReference type="SMART" id="SM00449">
    <property type="entry name" value="SPRY"/>
    <property type="match status" value="1"/>
</dbReference>
<gene>
    <name evidence="3" type="ORF">niasHS_015381</name>
</gene>
<dbReference type="InterPro" id="IPR001870">
    <property type="entry name" value="B30.2/SPRY"/>
</dbReference>
<evidence type="ECO:0000259" key="2">
    <source>
        <dbReference type="PROSITE" id="PS50188"/>
    </source>
</evidence>
<sequence length="353" mass="40389">MFFYKKKTTQSKTNSNQQKMWEQKFKEGQAKLTEAEAQNQKLKNDIEKMEAKFDGKVEQLEKNLEELQKNQKELMTEHNELKAKVDKIEQQEQQKQQQEDSSKTQTNDGLPSAKLGFNVWASRFPSTQYGKYRNPNNASHFSKSQNDQKEILENSSELEKQKKVLLNFRQNSWDDKACHEDLEISGDNSLTVYRKRTNLDSFRSVLAKHPFSLDYDEDSSGIFYFEITVLNRGLYGSAFFGFAKPSASLKELHNYSGTYGFESDGWVWINKSAKGPNAECSYGNGDTVGIGLNSATRQIIFTKNGLRLDSSDLFIPQSFAGGPVFFPFVSLWESGDKIEANFGPNFKFDLTTF</sequence>
<dbReference type="InterPro" id="IPR043136">
    <property type="entry name" value="B30.2/SPRY_sf"/>
</dbReference>
<dbReference type="Proteomes" id="UP001620645">
    <property type="component" value="Unassembled WGS sequence"/>
</dbReference>
<feature type="region of interest" description="Disordered" evidence="1">
    <location>
        <begin position="86"/>
        <end position="112"/>
    </location>
</feature>
<proteinExistence type="predicted"/>
<reference evidence="3 4" key="1">
    <citation type="submission" date="2024-10" db="EMBL/GenBank/DDBJ databases">
        <authorList>
            <person name="Kim D."/>
        </authorList>
    </citation>
    <scope>NUCLEOTIDE SEQUENCE [LARGE SCALE GENOMIC DNA]</scope>
    <source>
        <strain evidence="3">Taebaek</strain>
    </source>
</reference>
<dbReference type="InterPro" id="IPR013320">
    <property type="entry name" value="ConA-like_dom_sf"/>
</dbReference>